<dbReference type="PANTHER" id="PTHR22550">
    <property type="entry name" value="SPORE GERMINATION PROTEIN"/>
    <property type="match status" value="1"/>
</dbReference>
<evidence type="ECO:0000256" key="2">
    <source>
        <dbReference type="SAM" id="MobiDB-lite"/>
    </source>
</evidence>
<evidence type="ECO:0000256" key="3">
    <source>
        <dbReference type="SAM" id="Phobius"/>
    </source>
</evidence>
<name>A0ABX0YFG4_9PSED</name>
<keyword evidence="3" id="KW-1133">Transmembrane helix</keyword>
<feature type="transmembrane region" description="Helical" evidence="3">
    <location>
        <begin position="64"/>
        <end position="82"/>
    </location>
</feature>
<dbReference type="Gene3D" id="3.40.50.410">
    <property type="entry name" value="von Willebrand factor, type A domain"/>
    <property type="match status" value="1"/>
</dbReference>
<protein>
    <submittedName>
        <fullName evidence="5">Tetratricopeptide repeat protein</fullName>
    </submittedName>
</protein>
<feature type="region of interest" description="Disordered" evidence="2">
    <location>
        <begin position="461"/>
        <end position="548"/>
    </location>
</feature>
<dbReference type="SUPFAM" id="SSF53300">
    <property type="entry name" value="vWA-like"/>
    <property type="match status" value="1"/>
</dbReference>
<feature type="domain" description="VWFA" evidence="4">
    <location>
        <begin position="106"/>
        <end position="191"/>
    </location>
</feature>
<accession>A0ABX0YFG4</accession>
<comment type="caution">
    <text evidence="5">The sequence shown here is derived from an EMBL/GenBank/DDBJ whole genome shotgun (WGS) entry which is preliminary data.</text>
</comment>
<keyword evidence="3" id="KW-0812">Transmembrane</keyword>
<dbReference type="RefSeq" id="WP_168083690.1">
    <property type="nucleotide sequence ID" value="NZ_JAAVJI010000004.1"/>
</dbReference>
<proteinExistence type="predicted"/>
<dbReference type="InterPro" id="IPR002035">
    <property type="entry name" value="VWF_A"/>
</dbReference>
<dbReference type="InterPro" id="IPR011990">
    <property type="entry name" value="TPR-like_helical_dom_sf"/>
</dbReference>
<gene>
    <name evidence="5" type="ORF">HBH25_09595</name>
</gene>
<reference evidence="5 6" key="1">
    <citation type="submission" date="2020-03" db="EMBL/GenBank/DDBJ databases">
        <authorList>
            <person name="Wang L."/>
            <person name="He N."/>
            <person name="Li Y."/>
            <person name="Fang Y."/>
            <person name="Zhang F."/>
        </authorList>
    </citation>
    <scope>NUCLEOTIDE SEQUENCE [LARGE SCALE GENOMIC DNA]</scope>
    <source>
        <strain evidence="6">hsmgli-8</strain>
    </source>
</reference>
<evidence type="ECO:0000313" key="6">
    <source>
        <dbReference type="Proteomes" id="UP000746535"/>
    </source>
</evidence>
<dbReference type="PANTHER" id="PTHR22550:SF14">
    <property type="entry name" value="VWFA DOMAIN-CONTAINING PROTEIN"/>
    <property type="match status" value="1"/>
</dbReference>
<feature type="transmembrane region" description="Helical" evidence="3">
    <location>
        <begin position="12"/>
        <end position="29"/>
    </location>
</feature>
<dbReference type="EMBL" id="JAAVJI010000004">
    <property type="protein sequence ID" value="NJP01119.1"/>
    <property type="molecule type" value="Genomic_DNA"/>
</dbReference>
<keyword evidence="6" id="KW-1185">Reference proteome</keyword>
<dbReference type="SUPFAM" id="SSF48452">
    <property type="entry name" value="TPR-like"/>
    <property type="match status" value="1"/>
</dbReference>
<dbReference type="InterPro" id="IPR019734">
    <property type="entry name" value="TPR_rpt"/>
</dbReference>
<dbReference type="PROSITE" id="PS50005">
    <property type="entry name" value="TPR"/>
    <property type="match status" value="1"/>
</dbReference>
<dbReference type="Proteomes" id="UP000746535">
    <property type="component" value="Unassembled WGS sequence"/>
</dbReference>
<keyword evidence="3" id="KW-0472">Membrane</keyword>
<feature type="compositionally biased region" description="Polar residues" evidence="2">
    <location>
        <begin position="486"/>
        <end position="501"/>
    </location>
</feature>
<dbReference type="InterPro" id="IPR036465">
    <property type="entry name" value="vWFA_dom_sf"/>
</dbReference>
<keyword evidence="1" id="KW-0802">TPR repeat</keyword>
<dbReference type="Gene3D" id="1.25.40.10">
    <property type="entry name" value="Tetratricopeptide repeat domain"/>
    <property type="match status" value="1"/>
</dbReference>
<sequence length="571" mass="62122">MMELWPHWSRPGWFAAWPVLAWLCWALWLRRRRSGRWQALLPRPFHGTLLRGNQHARFERGPRILLGLGALLAGLALAGPGWEKVQQAGQRPVDPLVIMLALTPDMLAKDASPDRLGQARRKVLDLLERRADAQTAIVVYAGSAHTLVPLSDDMATSSNLLQALKPSLMPVPGQRADLAVAQALDLLAQAGQGAGRLLLLASSITDSEQQAIDRLLAHRASPLLVLGLGTAEGEPVTREDGELLKGADGSIALPRLEADHLAALASRHQGRYETARLDNHDLRALGLFEAPRGLPAADDLPSHPLDRWADQGYWLVLPLLIVAALAGRRGWLLCLPLLLALGSMPTPAYAFGLADLWWRPDQQGQRLLTTGQPAAAALRFRETRWQGVALYQAGQYAEAAKRFAQGDTAADHYNRGNALAMAGELEAAIQAYEQALDRQPSLKVAADNQAVVKALLDTRKAQASPAQDAQRTTAESPPVTVPPGQPGNTTPNEATQPQPSAGQPRDGATQASGASEGDPTLARANTAQGDYPDSEAQESLEQWLRQIPDDPSELLRRKFWYEQQQRQEQQP</sequence>
<dbReference type="InterPro" id="IPR050768">
    <property type="entry name" value="UPF0353/GerABKA_families"/>
</dbReference>
<evidence type="ECO:0000259" key="4">
    <source>
        <dbReference type="Pfam" id="PF13519"/>
    </source>
</evidence>
<dbReference type="SMART" id="SM00028">
    <property type="entry name" value="TPR"/>
    <property type="match status" value="1"/>
</dbReference>
<organism evidence="5 6">
    <name type="scientific">Pseudomonas quercus</name>
    <dbReference type="NCBI Taxonomy" id="2722792"/>
    <lineage>
        <taxon>Bacteria</taxon>
        <taxon>Pseudomonadati</taxon>
        <taxon>Pseudomonadota</taxon>
        <taxon>Gammaproteobacteria</taxon>
        <taxon>Pseudomonadales</taxon>
        <taxon>Pseudomonadaceae</taxon>
        <taxon>Pseudomonas</taxon>
    </lineage>
</organism>
<dbReference type="Pfam" id="PF13519">
    <property type="entry name" value="VWA_2"/>
    <property type="match status" value="1"/>
</dbReference>
<feature type="repeat" description="TPR" evidence="1">
    <location>
        <begin position="409"/>
        <end position="442"/>
    </location>
</feature>
<feature type="compositionally biased region" description="Polar residues" evidence="2">
    <location>
        <begin position="464"/>
        <end position="475"/>
    </location>
</feature>
<evidence type="ECO:0000256" key="1">
    <source>
        <dbReference type="PROSITE-ProRule" id="PRU00339"/>
    </source>
</evidence>
<evidence type="ECO:0000313" key="5">
    <source>
        <dbReference type="EMBL" id="NJP01119.1"/>
    </source>
</evidence>
<dbReference type="Pfam" id="PF00515">
    <property type="entry name" value="TPR_1"/>
    <property type="match status" value="1"/>
</dbReference>